<dbReference type="InterPro" id="IPR029058">
    <property type="entry name" value="AB_hydrolase_fold"/>
</dbReference>
<dbReference type="Proteomes" id="UP000031408">
    <property type="component" value="Unassembled WGS sequence"/>
</dbReference>
<sequence>MRLKSIVAAVLFIFNITSATAQHQIIQLYNGPAPKSEKWTWNEKEFSDHNTKLLYDVSHPSVEVFFPPDSIRNGTSVIICPGGGFCLLEVENEGRNIARWLNTKGITAFVLKYRVMKTQTGNPQEEMFAKAMDTKKLAVDADTVIQMAMQDIFTTISKIKNDSTRLKINPGKVGVIGFSAGGTLATALAYNYDKKTKPAFVAVLYPWTAPIKKQIVQSDAPPLFIAAASDDQLGFYIGSAELYLNWVKNKRSAELHLYSTGGHGFAAFKSGNPADSWDNRFVDWLLTNKFIGQ</sequence>
<keyword evidence="2" id="KW-0732">Signal</keyword>
<dbReference type="Pfam" id="PF01738">
    <property type="entry name" value="DLH"/>
    <property type="match status" value="1"/>
</dbReference>
<dbReference type="GO" id="GO:0016787">
    <property type="term" value="F:hydrolase activity"/>
    <property type="evidence" value="ECO:0007669"/>
    <property type="project" value="UniProtKB-KW"/>
</dbReference>
<name>A0A0C1IHM1_9BACT</name>
<accession>A0A0C1IHM1</accession>
<dbReference type="PANTHER" id="PTHR48081">
    <property type="entry name" value="AB HYDROLASE SUPERFAMILY PROTEIN C4A8.06C"/>
    <property type="match status" value="1"/>
</dbReference>
<keyword evidence="1" id="KW-0378">Hydrolase</keyword>
<dbReference type="Gene3D" id="3.40.50.1820">
    <property type="entry name" value="alpha/beta hydrolase"/>
    <property type="match status" value="1"/>
</dbReference>
<reference evidence="4 5" key="1">
    <citation type="submission" date="2014-11" db="EMBL/GenBank/DDBJ databases">
        <title>Genome sequence of Flavihumibacter solisilvae 3-3.</title>
        <authorList>
            <person name="Zhou G."/>
            <person name="Li M."/>
            <person name="Wang G."/>
        </authorList>
    </citation>
    <scope>NUCLEOTIDE SEQUENCE [LARGE SCALE GENOMIC DNA]</scope>
    <source>
        <strain evidence="4 5">3-3</strain>
    </source>
</reference>
<evidence type="ECO:0000256" key="2">
    <source>
        <dbReference type="SAM" id="SignalP"/>
    </source>
</evidence>
<dbReference type="InterPro" id="IPR002925">
    <property type="entry name" value="Dienelactn_hydro"/>
</dbReference>
<dbReference type="EMBL" id="JSVC01000018">
    <property type="protein sequence ID" value="KIC93710.1"/>
    <property type="molecule type" value="Genomic_DNA"/>
</dbReference>
<evidence type="ECO:0000256" key="1">
    <source>
        <dbReference type="ARBA" id="ARBA00022801"/>
    </source>
</evidence>
<evidence type="ECO:0000313" key="4">
    <source>
        <dbReference type="EMBL" id="KIC93710.1"/>
    </source>
</evidence>
<keyword evidence="5" id="KW-1185">Reference proteome</keyword>
<proteinExistence type="predicted"/>
<organism evidence="4 5">
    <name type="scientific">Flavihumibacter solisilvae</name>
    <dbReference type="NCBI Taxonomy" id="1349421"/>
    <lineage>
        <taxon>Bacteria</taxon>
        <taxon>Pseudomonadati</taxon>
        <taxon>Bacteroidota</taxon>
        <taxon>Chitinophagia</taxon>
        <taxon>Chitinophagales</taxon>
        <taxon>Chitinophagaceae</taxon>
        <taxon>Flavihumibacter</taxon>
    </lineage>
</organism>
<dbReference type="SUPFAM" id="SSF53474">
    <property type="entry name" value="alpha/beta-Hydrolases"/>
    <property type="match status" value="1"/>
</dbReference>
<gene>
    <name evidence="4" type="ORF">OI18_16300</name>
</gene>
<feature type="domain" description="Dienelactone hydrolase" evidence="3">
    <location>
        <begin position="92"/>
        <end position="271"/>
    </location>
</feature>
<evidence type="ECO:0000259" key="3">
    <source>
        <dbReference type="Pfam" id="PF01738"/>
    </source>
</evidence>
<feature type="chain" id="PRO_5002134155" description="Dienelactone hydrolase domain-containing protein" evidence="2">
    <location>
        <begin position="22"/>
        <end position="293"/>
    </location>
</feature>
<dbReference type="STRING" id="1349421.OI18_16300"/>
<dbReference type="PANTHER" id="PTHR48081:SF6">
    <property type="entry name" value="PEPTIDASE S9 PROLYL OLIGOPEPTIDASE CATALYTIC DOMAIN-CONTAINING PROTEIN"/>
    <property type="match status" value="1"/>
</dbReference>
<dbReference type="AlphaFoldDB" id="A0A0C1IHM1"/>
<dbReference type="InterPro" id="IPR050300">
    <property type="entry name" value="GDXG_lipolytic_enzyme"/>
</dbReference>
<feature type="signal peptide" evidence="2">
    <location>
        <begin position="1"/>
        <end position="21"/>
    </location>
</feature>
<protein>
    <recommendedName>
        <fullName evidence="3">Dienelactone hydrolase domain-containing protein</fullName>
    </recommendedName>
</protein>
<dbReference type="RefSeq" id="WP_039141693.1">
    <property type="nucleotide sequence ID" value="NZ_JSVC01000018.1"/>
</dbReference>
<evidence type="ECO:0000313" key="5">
    <source>
        <dbReference type="Proteomes" id="UP000031408"/>
    </source>
</evidence>
<comment type="caution">
    <text evidence="4">The sequence shown here is derived from an EMBL/GenBank/DDBJ whole genome shotgun (WGS) entry which is preliminary data.</text>
</comment>